<organism evidence="5 6">
    <name type="scientific">Kalanchoe fedtschenkoi</name>
    <name type="common">Lavender scallops</name>
    <name type="synonym">South American air plant</name>
    <dbReference type="NCBI Taxonomy" id="63787"/>
    <lineage>
        <taxon>Eukaryota</taxon>
        <taxon>Viridiplantae</taxon>
        <taxon>Streptophyta</taxon>
        <taxon>Embryophyta</taxon>
        <taxon>Tracheophyta</taxon>
        <taxon>Spermatophyta</taxon>
        <taxon>Magnoliopsida</taxon>
        <taxon>eudicotyledons</taxon>
        <taxon>Gunneridae</taxon>
        <taxon>Pentapetalae</taxon>
        <taxon>Saxifragales</taxon>
        <taxon>Crassulaceae</taxon>
        <taxon>Kalanchoe</taxon>
    </lineage>
</organism>
<dbReference type="Pfam" id="PF00931">
    <property type="entry name" value="NB-ARC"/>
    <property type="match status" value="1"/>
</dbReference>
<dbReference type="Gene3D" id="3.80.10.10">
    <property type="entry name" value="Ribonuclease Inhibitor"/>
    <property type="match status" value="2"/>
</dbReference>
<dbReference type="AlphaFoldDB" id="A0A7N0T947"/>
<dbReference type="InterPro" id="IPR000157">
    <property type="entry name" value="TIR_dom"/>
</dbReference>
<reference evidence="5" key="1">
    <citation type="submission" date="2021-01" db="UniProtKB">
        <authorList>
            <consortium name="EnsemblPlants"/>
        </authorList>
    </citation>
    <scope>IDENTIFICATION</scope>
</reference>
<dbReference type="Pfam" id="PF01582">
    <property type="entry name" value="TIR"/>
    <property type="match status" value="1"/>
</dbReference>
<keyword evidence="1" id="KW-0433">Leucine-rich repeat</keyword>
<evidence type="ECO:0000313" key="5">
    <source>
        <dbReference type="EnsemblPlants" id="Kaladp0027s0063.1.v1.1"/>
    </source>
</evidence>
<keyword evidence="3" id="KW-0520">NAD</keyword>
<dbReference type="InterPro" id="IPR002182">
    <property type="entry name" value="NB-ARC"/>
</dbReference>
<dbReference type="GO" id="GO:0043531">
    <property type="term" value="F:ADP binding"/>
    <property type="evidence" value="ECO:0007669"/>
    <property type="project" value="InterPro"/>
</dbReference>
<dbReference type="GO" id="GO:0007165">
    <property type="term" value="P:signal transduction"/>
    <property type="evidence" value="ECO:0007669"/>
    <property type="project" value="InterPro"/>
</dbReference>
<dbReference type="PROSITE" id="PS51450">
    <property type="entry name" value="LRR"/>
    <property type="match status" value="1"/>
</dbReference>
<keyword evidence="6" id="KW-1185">Reference proteome</keyword>
<evidence type="ECO:0000259" key="4">
    <source>
        <dbReference type="PROSITE" id="PS50104"/>
    </source>
</evidence>
<name>A0A7N0T947_KALFE</name>
<evidence type="ECO:0000313" key="6">
    <source>
        <dbReference type="Proteomes" id="UP000594263"/>
    </source>
</evidence>
<dbReference type="SMART" id="SM00255">
    <property type="entry name" value="TIR"/>
    <property type="match status" value="1"/>
</dbReference>
<dbReference type="PANTHER" id="PTHR11017:SF305">
    <property type="entry name" value="TMV RESISTANCE PROTEIN N-LIKE"/>
    <property type="match status" value="1"/>
</dbReference>
<dbReference type="InterPro" id="IPR042197">
    <property type="entry name" value="Apaf_helical"/>
</dbReference>
<dbReference type="PRINTS" id="PR00364">
    <property type="entry name" value="DISEASERSIST"/>
</dbReference>
<evidence type="ECO:0000256" key="1">
    <source>
        <dbReference type="ARBA" id="ARBA00022614"/>
    </source>
</evidence>
<dbReference type="SUPFAM" id="SSF52058">
    <property type="entry name" value="L domain-like"/>
    <property type="match status" value="1"/>
</dbReference>
<dbReference type="InterPro" id="IPR035897">
    <property type="entry name" value="Toll_tir_struct_dom_sf"/>
</dbReference>
<dbReference type="InterPro" id="IPR032675">
    <property type="entry name" value="LRR_dom_sf"/>
</dbReference>
<dbReference type="InterPro" id="IPR001611">
    <property type="entry name" value="Leu-rich_rpt"/>
</dbReference>
<dbReference type="PANTHER" id="PTHR11017">
    <property type="entry name" value="LEUCINE-RICH REPEAT-CONTAINING PROTEIN"/>
    <property type="match status" value="1"/>
</dbReference>
<proteinExistence type="predicted"/>
<dbReference type="InterPro" id="IPR058192">
    <property type="entry name" value="WHD_ROQ1-like"/>
</dbReference>
<protein>
    <recommendedName>
        <fullName evidence="4">TIR domain-containing protein</fullName>
    </recommendedName>
</protein>
<evidence type="ECO:0000256" key="2">
    <source>
        <dbReference type="ARBA" id="ARBA00022737"/>
    </source>
</evidence>
<keyword evidence="2" id="KW-0677">Repeat</keyword>
<dbReference type="Pfam" id="PF23282">
    <property type="entry name" value="WHD_ROQ1"/>
    <property type="match status" value="1"/>
</dbReference>
<dbReference type="FunFam" id="3.40.50.10140:FF:000007">
    <property type="entry name" value="Disease resistance protein (TIR-NBS-LRR class)"/>
    <property type="match status" value="1"/>
</dbReference>
<dbReference type="Gramene" id="Kaladp0027s0063.1.v1.1">
    <property type="protein sequence ID" value="Kaladp0027s0063.1.v1.1"/>
    <property type="gene ID" value="Kaladp0027s0063.v1.1"/>
</dbReference>
<dbReference type="SUPFAM" id="SSF52200">
    <property type="entry name" value="Toll/Interleukin receptor TIR domain"/>
    <property type="match status" value="1"/>
</dbReference>
<dbReference type="Gene3D" id="1.10.8.430">
    <property type="entry name" value="Helical domain of apoptotic protease-activating factors"/>
    <property type="match status" value="1"/>
</dbReference>
<accession>A0A7N0T947</accession>
<feature type="domain" description="TIR" evidence="4">
    <location>
        <begin position="17"/>
        <end position="183"/>
    </location>
</feature>
<sequence length="1177" mass="133367">MATGRYTGESSNPPKTFQHQVFLSFRGTDTRIFVGHLFSALKKSGVRVFLDNDGLEHGRDIQLTLYNAIHHSEMSVVILSLGYADSRWCLDELAEIMELHKSKAHSVLPVFFDVEPTVVRNQTGAYMDAFQKLEKRFGGEMDRVNKWRWALNQVAALRGLSLDADRNEALLVENIIQKVGNLARETPLYVHPNIVGRDRILRRINMWVQDGSSDVEVGLIYGLAGIGKTTIAQLVFNQNVQKFDGASFLADFTRKTTQGDGLTCFLEQIISNVTGKSGNKIYNVEQGLMALRSSVHSKKVLVVLDDVDELKQLPAAFDDPHFFGKGSKIIITTKNQELRKVSILKQTFEVGELGYKESMELLKLHSLVNRNPSSQSQEVLLEGFLRHCHGLPLAQILMGHMLRDETQETWEDLLKEMDRYPNKDVQNVFRMSYEAVGDNDAKELFLYVACFFIGVHKKHAAIILESCGLRAVSGLQKLINRCLLLVDYDNRLSMHKSIEKMGKEIVDQEAVDKRSILWNSKDSLSLLLNDKGTLSIRGLRLNLSDVNRHTSPACSKPSAKRSGLSSITTSAFKNMPNLEILLLSDVQLVEKSFEDFPESIKWIQWEGFPLESISLNLNLDEVVVLDMQKSCLVHAWEGIKELRALRVLFLNQSDYLVTTPDLSCAPLLELISFEGCISLVEVHESVGNLERLEQLNMKGCISLVKIHGSFKKVNKLTILNLNGCKRLTNLSITMLSSVEKLDITECQSLLALNQMESSGISMSSLSTSSPYERSMTHYQVPYWQYKVFLPALKTLNMSNLGISRVDIFDLIKCAPSLEELDLSDNPIRVLSSVDKDACLRLERLRVLGCTSLQSISNISVSCEVAPHGCFSLERVTFSYAGPRVMMQLPETYTSGCGKLVEIHCGFSDVEVIERQGAMDEDKAKYLGFPTMTTFEQRSWGVYRGGIYSVRLDGDLLLSKWFTTTIDGSELLYTVPSSLPGQPRIRALNLGVSGQCYITTIISQRYEMLCHENILTEERDDQWGVRIENLSNMWEWSFPIPDPKGFWEMGLGITTWLCHCCVMEHREIRPGDWLRISVGDPHLRRNGLLKLGIKIIYEEQKDRAKREPCSSCKSKVREEDIEEEVASMPVHVASWYNKTLRPPHLDLSFFEIEKDSNEDVDDDNEKLKKYYRLVRQNQ</sequence>
<dbReference type="EnsemblPlants" id="Kaladp0027s0063.1.v1.1">
    <property type="protein sequence ID" value="Kaladp0027s0063.1.v1.1"/>
    <property type="gene ID" value="Kaladp0027s0063.v1.1"/>
</dbReference>
<dbReference type="OMA" id="SHRTING"/>
<dbReference type="PROSITE" id="PS50104">
    <property type="entry name" value="TIR"/>
    <property type="match status" value="1"/>
</dbReference>
<dbReference type="Proteomes" id="UP000594263">
    <property type="component" value="Unplaced"/>
</dbReference>
<evidence type="ECO:0000256" key="3">
    <source>
        <dbReference type="ARBA" id="ARBA00023027"/>
    </source>
</evidence>
<dbReference type="SUPFAM" id="SSF52540">
    <property type="entry name" value="P-loop containing nucleoside triphosphate hydrolases"/>
    <property type="match status" value="1"/>
</dbReference>
<dbReference type="Gene3D" id="3.40.50.10140">
    <property type="entry name" value="Toll/interleukin-1 receptor homology (TIR) domain"/>
    <property type="match status" value="1"/>
</dbReference>
<dbReference type="GO" id="GO:0006952">
    <property type="term" value="P:defense response"/>
    <property type="evidence" value="ECO:0007669"/>
    <property type="project" value="InterPro"/>
</dbReference>
<dbReference type="Gene3D" id="3.40.50.300">
    <property type="entry name" value="P-loop containing nucleotide triphosphate hydrolases"/>
    <property type="match status" value="1"/>
</dbReference>
<dbReference type="InterPro" id="IPR044974">
    <property type="entry name" value="Disease_R_plants"/>
</dbReference>
<dbReference type="InterPro" id="IPR027417">
    <property type="entry name" value="P-loop_NTPase"/>
</dbReference>